<evidence type="ECO:0000256" key="1">
    <source>
        <dbReference type="ARBA" id="ARBA00004230"/>
    </source>
</evidence>
<dbReference type="Pfam" id="PF02493">
    <property type="entry name" value="MORN"/>
    <property type="match status" value="1"/>
</dbReference>
<accession>A0ABM5JWT9</accession>
<dbReference type="Gene3D" id="2.20.110.10">
    <property type="entry name" value="Histone H3 K4-specific methyltransferase SET7/9 N-terminal domain"/>
    <property type="match status" value="1"/>
</dbReference>
<evidence type="ECO:0000256" key="2">
    <source>
        <dbReference type="ARBA" id="ARBA00016322"/>
    </source>
</evidence>
<keyword evidence="3" id="KW-0677">Repeat</keyword>
<comment type="subcellular location">
    <subcellularLocation>
        <location evidence="1">Cell projection</location>
        <location evidence="1">Cilium</location>
        <location evidence="1">Flagellum</location>
    </subcellularLocation>
</comment>
<dbReference type="PANTHER" id="PTHR46437">
    <property type="entry name" value="MORN REPEAT-CONTAINING PROTEIN 5"/>
    <property type="match status" value="1"/>
</dbReference>
<evidence type="ECO:0000256" key="4">
    <source>
        <dbReference type="ARBA" id="ARBA00022846"/>
    </source>
</evidence>
<evidence type="ECO:0000313" key="8">
    <source>
        <dbReference type="Proteomes" id="UP001652700"/>
    </source>
</evidence>
<dbReference type="GeneID" id="114335260"/>
<dbReference type="InterPro" id="IPR003409">
    <property type="entry name" value="MORN"/>
</dbReference>
<organism evidence="7 8">
    <name type="scientific">Diabrotica virgifera virgifera</name>
    <name type="common">western corn rootworm</name>
    <dbReference type="NCBI Taxonomy" id="50390"/>
    <lineage>
        <taxon>Eukaryota</taxon>
        <taxon>Metazoa</taxon>
        <taxon>Ecdysozoa</taxon>
        <taxon>Arthropoda</taxon>
        <taxon>Hexapoda</taxon>
        <taxon>Insecta</taxon>
        <taxon>Pterygota</taxon>
        <taxon>Neoptera</taxon>
        <taxon>Endopterygota</taxon>
        <taxon>Coleoptera</taxon>
        <taxon>Polyphaga</taxon>
        <taxon>Cucujiformia</taxon>
        <taxon>Chrysomeloidea</taxon>
        <taxon>Chrysomelidae</taxon>
        <taxon>Galerucinae</taxon>
        <taxon>Diabroticina</taxon>
        <taxon>Diabroticites</taxon>
        <taxon>Diabrotica</taxon>
    </lineage>
</organism>
<dbReference type="PANTHER" id="PTHR46437:SF1">
    <property type="entry name" value="MORN REPEAT-CONTAINING PROTEIN 5"/>
    <property type="match status" value="1"/>
</dbReference>
<keyword evidence="8" id="KW-1185">Reference proteome</keyword>
<evidence type="ECO:0000256" key="5">
    <source>
        <dbReference type="ARBA" id="ARBA00023069"/>
    </source>
</evidence>
<proteinExistence type="predicted"/>
<evidence type="ECO:0000256" key="6">
    <source>
        <dbReference type="ARBA" id="ARBA00023273"/>
    </source>
</evidence>
<keyword evidence="5" id="KW-0969">Cilium</keyword>
<reference evidence="7" key="1">
    <citation type="submission" date="2025-05" db="UniProtKB">
        <authorList>
            <consortium name="EnsemblMetazoa"/>
        </authorList>
    </citation>
    <scope>IDENTIFICATION</scope>
</reference>
<evidence type="ECO:0000313" key="7">
    <source>
        <dbReference type="EnsemblMetazoa" id="XP_050502403.1"/>
    </source>
</evidence>
<protein>
    <recommendedName>
        <fullName evidence="2">MORN repeat-containing protein 5</fullName>
    </recommendedName>
</protein>
<dbReference type="SUPFAM" id="SSF82185">
    <property type="entry name" value="Histone H3 K4-specific methyltransferase SET7/9 N-terminal domain"/>
    <property type="match status" value="1"/>
</dbReference>
<sequence length="295" mass="34662">MSDPDRCQRPSYRRSYKNSTPRHTRYDWREVSYISSGPIHHKLTIDWEKELPQETSKAPKYVVTFDVSGLDHLVEKPLEEYITGSSYIGTHNQMNFSGIGTYYYPHGVIYKGTFKDGQFHGNGTLIYPNGQRVEGVWRNGKLKDSTYIYHDGLQYEKDWNYLRMPDRAYMEEINCGFRPPGTELVSNKKIVTKIPPDTFETGDEGYYDDKKKIIYSKDHKMRRIVDAHEMELIRNNYRQEADKPVKYYPQVYEYWSTGRQRDVKKIQKRYSVGIQSRNSSVDTEATTTEYSIGSL</sequence>
<keyword evidence="4" id="KW-0282">Flagellum</keyword>
<dbReference type="SMART" id="SM00698">
    <property type="entry name" value="MORN"/>
    <property type="match status" value="1"/>
</dbReference>
<dbReference type="EnsemblMetazoa" id="XM_050646446.1">
    <property type="protein sequence ID" value="XP_050502403.1"/>
    <property type="gene ID" value="LOC114335260"/>
</dbReference>
<dbReference type="Proteomes" id="UP001652700">
    <property type="component" value="Unplaced"/>
</dbReference>
<evidence type="ECO:0000256" key="3">
    <source>
        <dbReference type="ARBA" id="ARBA00022737"/>
    </source>
</evidence>
<dbReference type="RefSeq" id="XP_050502403.1">
    <property type="nucleotide sequence ID" value="XM_050646446.1"/>
</dbReference>
<dbReference type="InterPro" id="IPR042814">
    <property type="entry name" value="Morn5"/>
</dbReference>
<keyword evidence="6" id="KW-0966">Cell projection</keyword>
<name>A0ABM5JWT9_DIAVI</name>